<evidence type="ECO:0008006" key="4">
    <source>
        <dbReference type="Google" id="ProtNLM"/>
    </source>
</evidence>
<protein>
    <recommendedName>
        <fullName evidence="4">NHS-like protein 2</fullName>
    </recommendedName>
</protein>
<dbReference type="PANTHER" id="PTHR23039:SF2">
    <property type="entry name" value="NHS-LIKE PROTEIN 2"/>
    <property type="match status" value="1"/>
</dbReference>
<feature type="compositionally biased region" description="Low complexity" evidence="1">
    <location>
        <begin position="569"/>
        <end position="578"/>
    </location>
</feature>
<evidence type="ECO:0000313" key="2">
    <source>
        <dbReference type="EMBL" id="KAG5844073.1"/>
    </source>
</evidence>
<feature type="compositionally biased region" description="Low complexity" evidence="1">
    <location>
        <begin position="534"/>
        <end position="556"/>
    </location>
</feature>
<feature type="region of interest" description="Disordered" evidence="1">
    <location>
        <begin position="150"/>
        <end position="188"/>
    </location>
</feature>
<feature type="compositionally biased region" description="Pro residues" evidence="1">
    <location>
        <begin position="679"/>
        <end position="689"/>
    </location>
</feature>
<dbReference type="Pfam" id="PF15273">
    <property type="entry name" value="NHS"/>
    <property type="match status" value="2"/>
</dbReference>
<dbReference type="AlphaFoldDB" id="A0A9D3ME26"/>
<feature type="region of interest" description="Disordered" evidence="1">
    <location>
        <begin position="338"/>
        <end position="611"/>
    </location>
</feature>
<dbReference type="EMBL" id="JAFIRN010000008">
    <property type="protein sequence ID" value="KAG5844073.1"/>
    <property type="molecule type" value="Genomic_DNA"/>
</dbReference>
<feature type="region of interest" description="Disordered" evidence="1">
    <location>
        <begin position="979"/>
        <end position="1045"/>
    </location>
</feature>
<comment type="caution">
    <text evidence="2">The sequence shown here is derived from an EMBL/GenBank/DDBJ whole genome shotgun (WGS) entry which is preliminary data.</text>
</comment>
<feature type="region of interest" description="Disordered" evidence="1">
    <location>
        <begin position="643"/>
        <end position="909"/>
    </location>
</feature>
<dbReference type="PANTHER" id="PTHR23039">
    <property type="entry name" value="NANCE-HORAN SYNDROME PROTEIN"/>
    <property type="match status" value="1"/>
</dbReference>
<accession>A0A9D3ME26</accession>
<keyword evidence="3" id="KW-1185">Reference proteome</keyword>
<evidence type="ECO:0000313" key="3">
    <source>
        <dbReference type="Proteomes" id="UP001044222"/>
    </source>
</evidence>
<feature type="compositionally biased region" description="Low complexity" evidence="1">
    <location>
        <begin position="383"/>
        <end position="419"/>
    </location>
</feature>
<dbReference type="GO" id="GO:0030154">
    <property type="term" value="P:cell differentiation"/>
    <property type="evidence" value="ECO:0007669"/>
    <property type="project" value="TreeGrafter"/>
</dbReference>
<sequence>MPFCKRIIVPKDVCKADTKRQRVIFSDLVDVCEFALCSVLRQLSDLSRQSVSILEELEGELASVCLRSRTLESKVVSLQKHLSVLVTKRPPLTTTNLDSESKRTGHFRSSWQQHVNVLGSWSRPECVQELHWEAQLNLQRLLQEFGEQLNDDTEAQRPRSQSSEGTPQSRDRTATFPEEGPDPGCLVISEQGCVDQTASVGVLGHDSSGSCAEHPRVGPPIPEKPRWLLRPFTRAHLVFTDATGEGVQIKGASHPRFLALCPEPAGGCLPLRKTYSDLAHGEPQSSSGSSEMMENMALMCSSWNGPRGSTFCPNWDNSFSPYLLSPDPITMAIPQVRAEGRAPRSDGDHYRERSFSIPADSGSFSPGRRVSGGAPEGEDQALSYPSSGSEHGSSPVSTATRAATPMAPAGPGRECSRSISLRKLKKKPLPPVRSVSLGKTGGGETAQAKGHTRPRSLCLPRDLCSSVPPDVILSSRPRPSLPDTPLSRVGTAAASRTESSLPSQSKYSSHHRSSSSSSTVEVPATGEMANTDGSSESLPSPVPSSSQNSPSQLSPEFTVSPVKPLRLMSPSSGYSSLSDTPTPTVPTSAILGPSPLGCRLRPKSVGARRHSDSSAAATMLLPQKLSPGLVALPLVTETDLRSVRLRSVGLPEPEAGMEGGSQVIPEEQDQDRVHSPVRTPNPKPKPPIAAKPALPKRPLSLVLNPAPLSESPPTSPKDQPRPQPKRPLSLMLNPAPSSEPPAASPATAADRGLPLGNIYKVLRKRKSKKGPAPSPPSPGGAQECAQQPQSPDPQQKAERPSSPGNPETRGKSRTLPSRITISCLAELDRKQNKVPPPVPRKPSILLLPVNGVRGGVSAGATGQSRRRTDPAGPSPGGEGPGRDRPQVKAPLTCAEAGIEISQDGPEEDYDDVFVSNSALHSTEDLFTIIHRSKRKVLGRKEPLDLFGSRQSLASPGKAEVTGVAPRSSARNDTFMAMLQKRNGRNGPTGRPSAAEMLQSTNPLARRPPTARHPTRSRRAADRPSSTDPPMTPPGLSFPRALCGRA</sequence>
<feature type="compositionally biased region" description="Basic and acidic residues" evidence="1">
    <location>
        <begin position="338"/>
        <end position="354"/>
    </location>
</feature>
<dbReference type="Proteomes" id="UP001044222">
    <property type="component" value="Chromosome 8"/>
</dbReference>
<proteinExistence type="predicted"/>
<dbReference type="Gene3D" id="1.20.5.340">
    <property type="match status" value="1"/>
</dbReference>
<feature type="compositionally biased region" description="Basic residues" evidence="1">
    <location>
        <begin position="1008"/>
        <end position="1017"/>
    </location>
</feature>
<feature type="compositionally biased region" description="Polar residues" evidence="1">
    <location>
        <begin position="784"/>
        <end position="793"/>
    </location>
</feature>
<dbReference type="InterPro" id="IPR024845">
    <property type="entry name" value="NHS-like"/>
</dbReference>
<feature type="compositionally biased region" description="Polar residues" evidence="1">
    <location>
        <begin position="158"/>
        <end position="168"/>
    </location>
</feature>
<evidence type="ECO:0000256" key="1">
    <source>
        <dbReference type="SAM" id="MobiDB-lite"/>
    </source>
</evidence>
<reference evidence="2" key="1">
    <citation type="submission" date="2021-01" db="EMBL/GenBank/DDBJ databases">
        <title>A chromosome-scale assembly of European eel, Anguilla anguilla.</title>
        <authorList>
            <person name="Henkel C."/>
            <person name="Jong-Raadsen S.A."/>
            <person name="Dufour S."/>
            <person name="Weltzien F.-A."/>
            <person name="Palstra A.P."/>
            <person name="Pelster B."/>
            <person name="Spaink H.P."/>
            <person name="Van Den Thillart G.E."/>
            <person name="Jansen H."/>
            <person name="Zahm M."/>
            <person name="Klopp C."/>
            <person name="Cedric C."/>
            <person name="Louis A."/>
            <person name="Berthelot C."/>
            <person name="Parey E."/>
            <person name="Roest Crollius H."/>
            <person name="Montfort J."/>
            <person name="Robinson-Rechavi M."/>
            <person name="Bucao C."/>
            <person name="Bouchez O."/>
            <person name="Gislard M."/>
            <person name="Lluch J."/>
            <person name="Milhes M."/>
            <person name="Lampietro C."/>
            <person name="Lopez Roques C."/>
            <person name="Donnadieu C."/>
            <person name="Braasch I."/>
            <person name="Desvignes T."/>
            <person name="Postlethwait J."/>
            <person name="Bobe J."/>
            <person name="Guiguen Y."/>
            <person name="Dirks R."/>
        </authorList>
    </citation>
    <scope>NUCLEOTIDE SEQUENCE</scope>
    <source>
        <strain evidence="2">Tag_6206</strain>
        <tissue evidence="2">Liver</tissue>
    </source>
</reference>
<name>A0A9D3ME26_ANGAN</name>
<gene>
    <name evidence="2" type="ORF">ANANG_G00157560</name>
</gene>
<organism evidence="2 3">
    <name type="scientific">Anguilla anguilla</name>
    <name type="common">European freshwater eel</name>
    <name type="synonym">Muraena anguilla</name>
    <dbReference type="NCBI Taxonomy" id="7936"/>
    <lineage>
        <taxon>Eukaryota</taxon>
        <taxon>Metazoa</taxon>
        <taxon>Chordata</taxon>
        <taxon>Craniata</taxon>
        <taxon>Vertebrata</taxon>
        <taxon>Euteleostomi</taxon>
        <taxon>Actinopterygii</taxon>
        <taxon>Neopterygii</taxon>
        <taxon>Teleostei</taxon>
        <taxon>Anguilliformes</taxon>
        <taxon>Anguillidae</taxon>
        <taxon>Anguilla</taxon>
    </lineage>
</organism>
<feature type="region of interest" description="Disordered" evidence="1">
    <location>
        <begin position="205"/>
        <end position="225"/>
    </location>
</feature>